<feature type="compositionally biased region" description="Low complexity" evidence="2">
    <location>
        <begin position="181"/>
        <end position="192"/>
    </location>
</feature>
<dbReference type="EMBL" id="JAKZEL010000013">
    <property type="protein sequence ID" value="KAI4538553.1"/>
    <property type="molecule type" value="Genomic_DNA"/>
</dbReference>
<accession>A0AAD4U310</accession>
<protein>
    <submittedName>
        <fullName evidence="5">Uncharacterized protein</fullName>
    </submittedName>
</protein>
<dbReference type="PANTHER" id="PTHR46751:SF1">
    <property type="entry name" value="WAP FOUR-DISULFIDE CORE DOMAIN PROTEIN 6A"/>
    <property type="match status" value="1"/>
</dbReference>
<dbReference type="InterPro" id="IPR036880">
    <property type="entry name" value="Kunitz_BPTI_sf"/>
</dbReference>
<evidence type="ECO:0000259" key="3">
    <source>
        <dbReference type="PROSITE" id="PS50279"/>
    </source>
</evidence>
<evidence type="ECO:0000313" key="5">
    <source>
        <dbReference type="EMBL" id="KAI4538553.1"/>
    </source>
</evidence>
<dbReference type="Pfam" id="PF00014">
    <property type="entry name" value="Kunitz_BPTI"/>
    <property type="match status" value="1"/>
</dbReference>
<reference evidence="5" key="1">
    <citation type="submission" date="2022-03" db="EMBL/GenBank/DDBJ databases">
        <title>Genomic analyses of argali, domestic sheep and their hybrids provide insights into chromosomal evolution, heterosis and genetic basis of agronomic traits.</title>
        <authorList>
            <person name="Li M."/>
        </authorList>
    </citation>
    <scope>NUCLEOTIDE SEQUENCE</scope>
    <source>
        <strain evidence="5">CAU-MHL-2022a</strain>
        <tissue evidence="5">Skin</tissue>
    </source>
</reference>
<keyword evidence="1" id="KW-1015">Disulfide bond</keyword>
<evidence type="ECO:0000256" key="1">
    <source>
        <dbReference type="ARBA" id="ARBA00023157"/>
    </source>
</evidence>
<feature type="region of interest" description="Disordered" evidence="2">
    <location>
        <begin position="1"/>
        <end position="21"/>
    </location>
</feature>
<feature type="domain" description="BPTI/Kunitz inhibitor" evidence="3">
    <location>
        <begin position="137"/>
        <end position="172"/>
    </location>
</feature>
<comment type="caution">
    <text evidence="5">The sequence shown here is derived from an EMBL/GenBank/DDBJ whole genome shotgun (WGS) entry which is preliminary data.</text>
</comment>
<evidence type="ECO:0000256" key="2">
    <source>
        <dbReference type="SAM" id="MobiDB-lite"/>
    </source>
</evidence>
<dbReference type="Proteomes" id="UP001214576">
    <property type="component" value="Unassembled WGS sequence"/>
</dbReference>
<name>A0AAD4U310_OVIAM</name>
<sequence length="203" mass="22701">MGPESVITDTPGLGKAPSSLATPPTDKFVLEASQHGQKHHKLIGKQRPPEIKQCEKRPKIYLCTVPCTDHRECQANTICCSTFCGNVCMNVLFPVCKGSAVRRDEEEEPAVHKYRHFQLVQLQRPQTKTLRNNRIGKYFYNMTSGSCESFVYSGCDGNLNNYELQIECQLACEKENKKLSGESGSEEPSGSKGETEESERKAH</sequence>
<dbReference type="SMART" id="SM00131">
    <property type="entry name" value="KU"/>
    <property type="match status" value="1"/>
</dbReference>
<dbReference type="InterPro" id="IPR020901">
    <property type="entry name" value="Prtase_inh_Kunz-CS"/>
</dbReference>
<dbReference type="InterPro" id="IPR002223">
    <property type="entry name" value="Kunitz_BPTI"/>
</dbReference>
<dbReference type="PROSITE" id="PS51390">
    <property type="entry name" value="WAP"/>
    <property type="match status" value="1"/>
</dbReference>
<proteinExistence type="predicted"/>
<organism evidence="5 6">
    <name type="scientific">Ovis ammon polii</name>
    <dbReference type="NCBI Taxonomy" id="230172"/>
    <lineage>
        <taxon>Eukaryota</taxon>
        <taxon>Metazoa</taxon>
        <taxon>Chordata</taxon>
        <taxon>Craniata</taxon>
        <taxon>Vertebrata</taxon>
        <taxon>Euteleostomi</taxon>
        <taxon>Mammalia</taxon>
        <taxon>Eutheria</taxon>
        <taxon>Laurasiatheria</taxon>
        <taxon>Artiodactyla</taxon>
        <taxon>Ruminantia</taxon>
        <taxon>Pecora</taxon>
        <taxon>Bovidae</taxon>
        <taxon>Caprinae</taxon>
        <taxon>Ovis</taxon>
    </lineage>
</organism>
<dbReference type="PANTHER" id="PTHR46751">
    <property type="entry name" value="EPPIN"/>
    <property type="match status" value="1"/>
</dbReference>
<gene>
    <name evidence="5" type="ORF">MG293_011956</name>
</gene>
<dbReference type="InterPro" id="IPR008197">
    <property type="entry name" value="WAP_dom"/>
</dbReference>
<dbReference type="PROSITE" id="PS00280">
    <property type="entry name" value="BPTI_KUNITZ_1"/>
    <property type="match status" value="1"/>
</dbReference>
<dbReference type="InterPro" id="IPR051388">
    <property type="entry name" value="Serpin_venom_toxin"/>
</dbReference>
<dbReference type="PROSITE" id="PS50279">
    <property type="entry name" value="BPTI_KUNITZ_2"/>
    <property type="match status" value="1"/>
</dbReference>
<dbReference type="GO" id="GO:0004867">
    <property type="term" value="F:serine-type endopeptidase inhibitor activity"/>
    <property type="evidence" value="ECO:0007669"/>
    <property type="project" value="InterPro"/>
</dbReference>
<feature type="compositionally biased region" description="Basic and acidic residues" evidence="2">
    <location>
        <begin position="193"/>
        <end position="203"/>
    </location>
</feature>
<dbReference type="AlphaFoldDB" id="A0AAD4U310"/>
<keyword evidence="6" id="KW-1185">Reference proteome</keyword>
<dbReference type="GO" id="GO:0005576">
    <property type="term" value="C:extracellular region"/>
    <property type="evidence" value="ECO:0007669"/>
    <property type="project" value="InterPro"/>
</dbReference>
<dbReference type="Gene3D" id="4.10.410.10">
    <property type="entry name" value="Pancreatic trypsin inhibitor Kunitz domain"/>
    <property type="match status" value="1"/>
</dbReference>
<dbReference type="SUPFAM" id="SSF57362">
    <property type="entry name" value="BPTI-like"/>
    <property type="match status" value="1"/>
</dbReference>
<evidence type="ECO:0000313" key="6">
    <source>
        <dbReference type="Proteomes" id="UP001214576"/>
    </source>
</evidence>
<feature type="region of interest" description="Disordered" evidence="2">
    <location>
        <begin position="178"/>
        <end position="203"/>
    </location>
</feature>
<evidence type="ECO:0000259" key="4">
    <source>
        <dbReference type="PROSITE" id="PS51390"/>
    </source>
</evidence>
<feature type="domain" description="WAP" evidence="4">
    <location>
        <begin position="47"/>
        <end position="92"/>
    </location>
</feature>